<accession>A0A6M8ET91</accession>
<dbReference type="PANTHER" id="PTHR11236:SF50">
    <property type="entry name" value="AMINODEOXYCHORISMATE SYNTHASE COMPONENT 1"/>
    <property type="match status" value="1"/>
</dbReference>
<dbReference type="NCBIfam" id="NF005486">
    <property type="entry name" value="PRK07093.1"/>
    <property type="match status" value="1"/>
</dbReference>
<keyword evidence="2" id="KW-0808">Transferase</keyword>
<dbReference type="GO" id="GO:0046820">
    <property type="term" value="F:4-amino-4-deoxychorismate synthase activity"/>
    <property type="evidence" value="ECO:0007669"/>
    <property type="project" value="UniProtKB-EC"/>
</dbReference>
<protein>
    <submittedName>
        <fullName evidence="2">Aminodeoxychorismate synthase, component I</fullName>
        <ecNumber evidence="2">2.6.1.85</ecNumber>
    </submittedName>
</protein>
<dbReference type="Pfam" id="PF00425">
    <property type="entry name" value="Chorismate_bind"/>
    <property type="match status" value="1"/>
</dbReference>
<evidence type="ECO:0000313" key="3">
    <source>
        <dbReference type="Proteomes" id="UP000503483"/>
    </source>
</evidence>
<dbReference type="PANTHER" id="PTHR11236">
    <property type="entry name" value="AMINOBENZOATE/ANTHRANILATE SYNTHASE"/>
    <property type="match status" value="1"/>
</dbReference>
<evidence type="ECO:0000313" key="2">
    <source>
        <dbReference type="EMBL" id="QKE27657.1"/>
    </source>
</evidence>
<dbReference type="RefSeq" id="WP_172124588.1">
    <property type="nucleotide sequence ID" value="NZ_CP042652.1"/>
</dbReference>
<dbReference type="Gene3D" id="3.60.120.10">
    <property type="entry name" value="Anthranilate synthase"/>
    <property type="match status" value="1"/>
</dbReference>
<dbReference type="GO" id="GO:0000162">
    <property type="term" value="P:L-tryptophan biosynthetic process"/>
    <property type="evidence" value="ECO:0007669"/>
    <property type="project" value="TreeGrafter"/>
</dbReference>
<dbReference type="InterPro" id="IPR005801">
    <property type="entry name" value="ADC_synthase"/>
</dbReference>
<name>A0A6M8ET91_9BACT</name>
<evidence type="ECO:0000259" key="1">
    <source>
        <dbReference type="Pfam" id="PF00425"/>
    </source>
</evidence>
<gene>
    <name evidence="2" type="primary">pabB</name>
    <name evidence="2" type="ORF">AACT_0447</name>
</gene>
<dbReference type="KEGG" id="paco:AACT_0447"/>
<dbReference type="PRINTS" id="PR00095">
    <property type="entry name" value="ANTSNTHASEI"/>
</dbReference>
<feature type="domain" description="Chorismate-utilising enzyme C-terminal" evidence="1">
    <location>
        <begin position="70"/>
        <end position="318"/>
    </location>
</feature>
<dbReference type="EC" id="2.6.1.85" evidence="2"/>
<dbReference type="SUPFAM" id="SSF56322">
    <property type="entry name" value="ADC synthase"/>
    <property type="match status" value="1"/>
</dbReference>
<dbReference type="AlphaFoldDB" id="A0A6M8ET91"/>
<dbReference type="InterPro" id="IPR019999">
    <property type="entry name" value="Anth_synth_I-like"/>
</dbReference>
<organism evidence="2 3">
    <name type="scientific">Arcobacter acticola</name>
    <dbReference type="NCBI Taxonomy" id="1849015"/>
    <lineage>
        <taxon>Bacteria</taxon>
        <taxon>Pseudomonadati</taxon>
        <taxon>Campylobacterota</taxon>
        <taxon>Epsilonproteobacteria</taxon>
        <taxon>Campylobacterales</taxon>
        <taxon>Arcobacteraceae</taxon>
        <taxon>Arcobacter</taxon>
    </lineage>
</organism>
<dbReference type="Proteomes" id="UP000503483">
    <property type="component" value="Chromosome"/>
</dbReference>
<reference evidence="2 3" key="1">
    <citation type="submission" date="2019-08" db="EMBL/GenBank/DDBJ databases">
        <title>Complete genome sequence of Arcobacter acticola.</title>
        <authorList>
            <person name="Miller W."/>
        </authorList>
    </citation>
    <scope>NUCLEOTIDE SEQUENCE [LARGE SCALE GENOMIC DNA]</scope>
    <source>
        <strain evidence="2 3">KCTC 52212</strain>
    </source>
</reference>
<keyword evidence="2" id="KW-0032">Aminotransferase</keyword>
<dbReference type="EMBL" id="CP042652">
    <property type="protein sequence ID" value="QKE27657.1"/>
    <property type="molecule type" value="Genomic_DNA"/>
</dbReference>
<sequence length="323" mass="37245">MSIDLIKEKLNKFGSKKEPFLFVLSYNLEEFYIEKLSELPNNIRFELNSKEHHKSKINKKYKLEKFPISFDEYKKKFDYIQEQIKSGNSYLLNLTAQTKIKSTLTLDEIYDSVSAKFKLRFQNIKDDFVCFSPERFIEIKKNKIYTYPMKGTIDASITNAQARILGDLKEMAEHTMVVDLLRNDLGIVSSKVRVNKFRFCEKINAGDKKLLQVSSKISAHLEENWNERIGDILTSILPAGSITGTPKKSTVEILDNIEKYERGFYTGIFGVYDGVNLDSSVMIRFIEKNQNGETFYKSGGGITCDSNASLEYQELIDKIYLPL</sequence>
<proteinExistence type="predicted"/>
<keyword evidence="3" id="KW-1185">Reference proteome</keyword>
<dbReference type="InterPro" id="IPR015890">
    <property type="entry name" value="Chorismate_C"/>
</dbReference>